<dbReference type="RefSeq" id="WP_100906000.1">
    <property type="nucleotide sequence ID" value="NZ_CP017766.1"/>
</dbReference>
<accession>A0A2H4VD56</accession>
<evidence type="ECO:0000313" key="1">
    <source>
        <dbReference type="EMBL" id="AUB56024.1"/>
    </source>
</evidence>
<name>A0A2H4VD56_9EURY</name>
<protein>
    <submittedName>
        <fullName evidence="1">Uncharacterized protein</fullName>
    </submittedName>
</protein>
<proteinExistence type="predicted"/>
<sequence>MPVDKAMADAILDTYRNMYREISEKGVESESFKAMENALRRMEALAMETDDITDFTAKLTTENLFIQFSNAYSETMAALLRGEYSGDDGDEILLEKTLEAYENSIKNLEADPNYEILKAPIEELIELGRSGISYAVFLRTAEEKGLYQLLEGDLVVRDSIMRDRTFAEFMHLPLEVEKQDKLLKIHDKLVADSPFKVADSFQFGLERERLDWEYAPLITGWNITIRLWEKMLMNVYDWLDSFGSFAPHDERWVDLRGQTFTMRNIKRTQECNPGVLRAREKVLQDYFQLGWDDIFQHETYINEYQANRVWYSDETLELIKKAYSHCQPYQKPPEELVNQAEAIYTQKRYKRPEAFQYSPEDKEKFISLFGEQKWDELFNR</sequence>
<dbReference type="EMBL" id="CP017766">
    <property type="protein sequence ID" value="AUB56024.1"/>
    <property type="molecule type" value="Genomic_DNA"/>
</dbReference>
<gene>
    <name evidence="1" type="ORF">BK007_08450</name>
</gene>
<reference evidence="1 2" key="1">
    <citation type="submission" date="2016-10" db="EMBL/GenBank/DDBJ databases">
        <title>Comparative genomics between deep and shallow subseafloor isolates.</title>
        <authorList>
            <person name="Ishii S."/>
            <person name="Miller J.R."/>
            <person name="Sutton G."/>
            <person name="Suzuki S."/>
            <person name="Methe B."/>
            <person name="Inagaki F."/>
            <person name="Imachi H."/>
        </authorList>
    </citation>
    <scope>NUCLEOTIDE SEQUENCE [LARGE SCALE GENOMIC DNA]</scope>
    <source>
        <strain evidence="1 2">MO-MB1</strain>
    </source>
</reference>
<dbReference type="AlphaFoldDB" id="A0A2H4VD56"/>
<organism evidence="1 2">
    <name type="scientific">Methanobacterium subterraneum</name>
    <dbReference type="NCBI Taxonomy" id="59277"/>
    <lineage>
        <taxon>Archaea</taxon>
        <taxon>Methanobacteriati</taxon>
        <taxon>Methanobacteriota</taxon>
        <taxon>Methanomada group</taxon>
        <taxon>Methanobacteria</taxon>
        <taxon>Methanobacteriales</taxon>
        <taxon>Methanobacteriaceae</taxon>
        <taxon>Methanobacterium</taxon>
    </lineage>
</organism>
<dbReference type="Proteomes" id="UP000232806">
    <property type="component" value="Chromosome"/>
</dbReference>
<dbReference type="OrthoDB" id="374591at2157"/>
<dbReference type="GeneID" id="35121622"/>
<evidence type="ECO:0000313" key="2">
    <source>
        <dbReference type="Proteomes" id="UP000232806"/>
    </source>
</evidence>